<accession>A0ABW8KMH7</accession>
<evidence type="ECO:0000259" key="2">
    <source>
        <dbReference type="Pfam" id="PF01478"/>
    </source>
</evidence>
<gene>
    <name evidence="3" type="ORF">ISP14_16210</name>
</gene>
<feature type="transmembrane region" description="Helical" evidence="1">
    <location>
        <begin position="153"/>
        <end position="171"/>
    </location>
</feature>
<reference evidence="3 4" key="1">
    <citation type="submission" date="2020-10" db="EMBL/GenBank/DDBJ databases">
        <title>Phylogeny of dyella-like bacteria.</title>
        <authorList>
            <person name="Fu J."/>
        </authorList>
    </citation>
    <scope>NUCLEOTIDE SEQUENCE [LARGE SCALE GENOMIC DNA]</scope>
    <source>
        <strain evidence="3 4">DKC-1</strain>
    </source>
</reference>
<evidence type="ECO:0000256" key="1">
    <source>
        <dbReference type="SAM" id="Phobius"/>
    </source>
</evidence>
<dbReference type="Gene3D" id="1.20.120.1220">
    <property type="match status" value="1"/>
</dbReference>
<keyword evidence="1" id="KW-1133">Transmembrane helix</keyword>
<feature type="transmembrane region" description="Helical" evidence="1">
    <location>
        <begin position="29"/>
        <end position="48"/>
    </location>
</feature>
<feature type="domain" description="Prepilin type IV endopeptidase peptidase" evidence="2">
    <location>
        <begin position="9"/>
        <end position="112"/>
    </location>
</feature>
<dbReference type="Pfam" id="PF01478">
    <property type="entry name" value="Peptidase_A24"/>
    <property type="match status" value="1"/>
</dbReference>
<feature type="transmembrane region" description="Helical" evidence="1">
    <location>
        <begin position="98"/>
        <end position="118"/>
    </location>
</feature>
<protein>
    <submittedName>
        <fullName evidence="3">Prepilin peptidase</fullName>
    </submittedName>
</protein>
<keyword evidence="1" id="KW-0472">Membrane</keyword>
<name>A0ABW8KMH7_9GAMM</name>
<evidence type="ECO:0000313" key="4">
    <source>
        <dbReference type="Proteomes" id="UP001620397"/>
    </source>
</evidence>
<feature type="transmembrane region" description="Helical" evidence="1">
    <location>
        <begin position="55"/>
        <end position="78"/>
    </location>
</feature>
<organism evidence="3 4">
    <name type="scientific">Dyella agri</name>
    <dbReference type="NCBI Taxonomy" id="1926869"/>
    <lineage>
        <taxon>Bacteria</taxon>
        <taxon>Pseudomonadati</taxon>
        <taxon>Pseudomonadota</taxon>
        <taxon>Gammaproteobacteria</taxon>
        <taxon>Lysobacterales</taxon>
        <taxon>Rhodanobacteraceae</taxon>
        <taxon>Dyella</taxon>
    </lineage>
</organism>
<dbReference type="RefSeq" id="WP_404541800.1">
    <property type="nucleotide sequence ID" value="NZ_JADIKL010000011.1"/>
</dbReference>
<dbReference type="Proteomes" id="UP001620397">
    <property type="component" value="Unassembled WGS sequence"/>
</dbReference>
<proteinExistence type="predicted"/>
<dbReference type="EMBL" id="JADIKL010000011">
    <property type="protein sequence ID" value="MFK2932328.1"/>
    <property type="molecule type" value="Genomic_DNA"/>
</dbReference>
<sequence length="173" mass="18492">MSYLPHASAIALCVLTIASDLYAHRVRNVWLLAALLLGAVGVIWTWLGGTGPTPWTALAGLVIGLLALLPFHVLGWMGAGDVKLFAVLGFLLGGKALLPIWIVASLFGGAHALCMLLMRRTGAGMQRLRMKMAGTRAWQYVLAARQGRKGLPFAAYMAMGALLTVAAPQLTRW</sequence>
<comment type="caution">
    <text evidence="3">The sequence shown here is derived from an EMBL/GenBank/DDBJ whole genome shotgun (WGS) entry which is preliminary data.</text>
</comment>
<dbReference type="InterPro" id="IPR000045">
    <property type="entry name" value="Prepilin_IV_endopep_pep"/>
</dbReference>
<evidence type="ECO:0000313" key="3">
    <source>
        <dbReference type="EMBL" id="MFK2932328.1"/>
    </source>
</evidence>
<keyword evidence="1" id="KW-0812">Transmembrane</keyword>
<keyword evidence="4" id="KW-1185">Reference proteome</keyword>